<dbReference type="Pfam" id="PF00126">
    <property type="entry name" value="HTH_1"/>
    <property type="match status" value="1"/>
</dbReference>
<name>A0ABU0YI94_9PROT</name>
<dbReference type="RefSeq" id="WP_379954833.1">
    <property type="nucleotide sequence ID" value="NZ_JAUYVI010000002.1"/>
</dbReference>
<feature type="domain" description="HTH lysR-type" evidence="5">
    <location>
        <begin position="4"/>
        <end position="61"/>
    </location>
</feature>
<dbReference type="InterPro" id="IPR036388">
    <property type="entry name" value="WH-like_DNA-bd_sf"/>
</dbReference>
<evidence type="ECO:0000256" key="4">
    <source>
        <dbReference type="ARBA" id="ARBA00023163"/>
    </source>
</evidence>
<protein>
    <submittedName>
        <fullName evidence="6">Hydrogen peroxide-inducible genes activator</fullName>
    </submittedName>
</protein>
<gene>
    <name evidence="6" type="ORF">Q8A70_07125</name>
</gene>
<dbReference type="PANTHER" id="PTHR30346:SF10">
    <property type="entry name" value="TRANSCRIPTIONAL REGULATOR OF OXIDATIVE STRESS OXYR"/>
    <property type="match status" value="1"/>
</dbReference>
<comment type="caution">
    <text evidence="6">The sequence shown here is derived from an EMBL/GenBank/DDBJ whole genome shotgun (WGS) entry which is preliminary data.</text>
</comment>
<proteinExistence type="inferred from homology"/>
<dbReference type="SUPFAM" id="SSF46785">
    <property type="entry name" value="Winged helix' DNA-binding domain"/>
    <property type="match status" value="1"/>
</dbReference>
<evidence type="ECO:0000313" key="7">
    <source>
        <dbReference type="Proteomes" id="UP001230156"/>
    </source>
</evidence>
<dbReference type="Gene3D" id="3.40.190.10">
    <property type="entry name" value="Periplasmic binding protein-like II"/>
    <property type="match status" value="2"/>
</dbReference>
<accession>A0ABU0YI94</accession>
<evidence type="ECO:0000313" key="6">
    <source>
        <dbReference type="EMBL" id="MDQ7247432.1"/>
    </source>
</evidence>
<comment type="similarity">
    <text evidence="1">Belongs to the LysR transcriptional regulatory family.</text>
</comment>
<keyword evidence="4" id="KW-0804">Transcription</keyword>
<dbReference type="PROSITE" id="PS50931">
    <property type="entry name" value="HTH_LYSR"/>
    <property type="match status" value="1"/>
</dbReference>
<dbReference type="InterPro" id="IPR036390">
    <property type="entry name" value="WH_DNA-bd_sf"/>
</dbReference>
<evidence type="ECO:0000256" key="2">
    <source>
        <dbReference type="ARBA" id="ARBA00023015"/>
    </source>
</evidence>
<keyword evidence="7" id="KW-1185">Reference proteome</keyword>
<sequence>MFLPTLKQLRYLTALDEHKHFGRAAASCFVSQSTLSAGLQELETLLGASLVERSNRSVVFTALGREIVARARIVLREAQELAELAAAAKEPLSGTLKLGVIPTIGPFLLPKVLPKLRKAFPKLKLYLNEDLTQRLVDELHNGALDCVLLALPVEIGESEELVLFDDPFEFVCRKDDPLAAKSKLTTADLQQAPLLLLTDGHCLRDHALDACHLGHRPTGSDVTGTSLHTLVEMAAGGLGVTLIPEMALQAKLLKGSDLVARPFAGGKPGRRIGLIWRKTSAREKEFRLLGQTIKDAYLATAK</sequence>
<organism evidence="6 7">
    <name type="scientific">Dongia sedimenti</name>
    <dbReference type="NCBI Taxonomy" id="3064282"/>
    <lineage>
        <taxon>Bacteria</taxon>
        <taxon>Pseudomonadati</taxon>
        <taxon>Pseudomonadota</taxon>
        <taxon>Alphaproteobacteria</taxon>
        <taxon>Rhodospirillales</taxon>
        <taxon>Dongiaceae</taxon>
        <taxon>Dongia</taxon>
    </lineage>
</organism>
<dbReference type="Pfam" id="PF03466">
    <property type="entry name" value="LysR_substrate"/>
    <property type="match status" value="1"/>
</dbReference>
<keyword evidence="3" id="KW-0238">DNA-binding</keyword>
<dbReference type="SUPFAM" id="SSF53850">
    <property type="entry name" value="Periplasmic binding protein-like II"/>
    <property type="match status" value="1"/>
</dbReference>
<dbReference type="Proteomes" id="UP001230156">
    <property type="component" value="Unassembled WGS sequence"/>
</dbReference>
<evidence type="ECO:0000256" key="3">
    <source>
        <dbReference type="ARBA" id="ARBA00023125"/>
    </source>
</evidence>
<dbReference type="CDD" id="cd08411">
    <property type="entry name" value="PBP2_OxyR"/>
    <property type="match status" value="1"/>
</dbReference>
<dbReference type="InterPro" id="IPR000847">
    <property type="entry name" value="LysR_HTH_N"/>
</dbReference>
<keyword evidence="2" id="KW-0805">Transcription regulation</keyword>
<reference evidence="7" key="1">
    <citation type="submission" date="2023-08" db="EMBL/GenBank/DDBJ databases">
        <title>Rhodospirillaceae gen. nov., a novel taxon isolated from the Yangtze River Yuezi River estuary sludge.</title>
        <authorList>
            <person name="Ruan L."/>
        </authorList>
    </citation>
    <scope>NUCLEOTIDE SEQUENCE [LARGE SCALE GENOMIC DNA]</scope>
    <source>
        <strain evidence="7">R-7</strain>
    </source>
</reference>
<dbReference type="PANTHER" id="PTHR30346">
    <property type="entry name" value="TRANSCRIPTIONAL DUAL REGULATOR HCAR-RELATED"/>
    <property type="match status" value="1"/>
</dbReference>
<evidence type="ECO:0000259" key="5">
    <source>
        <dbReference type="PROSITE" id="PS50931"/>
    </source>
</evidence>
<dbReference type="EMBL" id="JAUYVI010000002">
    <property type="protein sequence ID" value="MDQ7247432.1"/>
    <property type="molecule type" value="Genomic_DNA"/>
</dbReference>
<dbReference type="InterPro" id="IPR005119">
    <property type="entry name" value="LysR_subst-bd"/>
</dbReference>
<dbReference type="Gene3D" id="1.10.10.10">
    <property type="entry name" value="Winged helix-like DNA-binding domain superfamily/Winged helix DNA-binding domain"/>
    <property type="match status" value="1"/>
</dbReference>
<evidence type="ECO:0000256" key="1">
    <source>
        <dbReference type="ARBA" id="ARBA00009437"/>
    </source>
</evidence>